<evidence type="ECO:0000313" key="2">
    <source>
        <dbReference type="Proteomes" id="UP000298616"/>
    </source>
</evidence>
<reference evidence="1 2" key="1">
    <citation type="submission" date="2018-04" db="EMBL/GenBank/DDBJ databases">
        <title>Complete genome uncultured novel isolate.</title>
        <authorList>
            <person name="Merlino G."/>
        </authorList>
    </citation>
    <scope>NUCLEOTIDE SEQUENCE [LARGE SCALE GENOMIC DNA]</scope>
    <source>
        <strain evidence="2">R1DC9</strain>
    </source>
</reference>
<name>A0A4D7JMY5_9BACT</name>
<dbReference type="Proteomes" id="UP000298616">
    <property type="component" value="Chromosome"/>
</dbReference>
<accession>A0A4D7JMY5</accession>
<dbReference type="KEGG" id="fpf:DCC35_15355"/>
<organism evidence="1 2">
    <name type="scientific">Mangrovivirga cuniculi</name>
    <dbReference type="NCBI Taxonomy" id="2715131"/>
    <lineage>
        <taxon>Bacteria</taxon>
        <taxon>Pseudomonadati</taxon>
        <taxon>Bacteroidota</taxon>
        <taxon>Cytophagia</taxon>
        <taxon>Cytophagales</taxon>
        <taxon>Mangrovivirgaceae</taxon>
        <taxon>Mangrovivirga</taxon>
    </lineage>
</organism>
<evidence type="ECO:0000313" key="1">
    <source>
        <dbReference type="EMBL" id="QCK16017.1"/>
    </source>
</evidence>
<dbReference type="EMBL" id="CP028923">
    <property type="protein sequence ID" value="QCK16017.1"/>
    <property type="molecule type" value="Genomic_DNA"/>
</dbReference>
<proteinExistence type="predicted"/>
<dbReference type="OrthoDB" id="839633at2"/>
<dbReference type="AlphaFoldDB" id="A0A4D7JMY5"/>
<protein>
    <submittedName>
        <fullName evidence="1">Uncharacterized protein</fullName>
    </submittedName>
</protein>
<gene>
    <name evidence="1" type="ORF">DCC35_15355</name>
</gene>
<keyword evidence="2" id="KW-1185">Reference proteome</keyword>
<dbReference type="RefSeq" id="WP_137091616.1">
    <property type="nucleotide sequence ID" value="NZ_CP028923.1"/>
</dbReference>
<sequence length="82" mass="9761">MKKSIVVFDYFKKEFPEGFILLQINPHDLSGTELMVSSEGNMKKEEREFDEEIYEDLKEDGFEKGNPLEFNLYLEKYKKADK</sequence>